<dbReference type="GO" id="GO:0000917">
    <property type="term" value="P:division septum assembly"/>
    <property type="evidence" value="ECO:0007669"/>
    <property type="project" value="UniProtKB-KW"/>
</dbReference>
<keyword evidence="8" id="KW-0131">Cell cycle</keyword>
<proteinExistence type="inferred from homology"/>
<comment type="similarity">
    <text evidence="2">Belongs to the ZapA family. Type 1 subfamily.</text>
</comment>
<evidence type="ECO:0000256" key="1">
    <source>
        <dbReference type="ARBA" id="ARBA00004496"/>
    </source>
</evidence>
<keyword evidence="4" id="KW-0963">Cytoplasm</keyword>
<evidence type="ECO:0000256" key="8">
    <source>
        <dbReference type="ARBA" id="ARBA00023306"/>
    </source>
</evidence>
<evidence type="ECO:0000256" key="9">
    <source>
        <dbReference type="ARBA" id="ARBA00024910"/>
    </source>
</evidence>
<comment type="caution">
    <text evidence="12">The sequence shown here is derived from an EMBL/GenBank/DDBJ whole genome shotgun (WGS) entry which is preliminary data.</text>
</comment>
<name>G9ZD96_9GAMM</name>
<evidence type="ECO:0000256" key="3">
    <source>
        <dbReference type="ARBA" id="ARBA00015195"/>
    </source>
</evidence>
<dbReference type="STRING" id="797473.HMPREF9080_00730"/>
<comment type="subunit">
    <text evidence="10">Homodimer. Interacts with FtsZ.</text>
</comment>
<dbReference type="SUPFAM" id="SSF102829">
    <property type="entry name" value="Cell division protein ZapA-like"/>
    <property type="match status" value="1"/>
</dbReference>
<dbReference type="Gene3D" id="3.30.160.880">
    <property type="entry name" value="Cell division protein ZapA protomer, N-terminal domain"/>
    <property type="match status" value="1"/>
</dbReference>
<keyword evidence="5 12" id="KW-0132">Cell division</keyword>
<dbReference type="EMBL" id="AGCM01000037">
    <property type="protein sequence ID" value="EHM55449.1"/>
    <property type="molecule type" value="Genomic_DNA"/>
</dbReference>
<dbReference type="InterPro" id="IPR036192">
    <property type="entry name" value="Cell_div_ZapA-like_sf"/>
</dbReference>
<evidence type="ECO:0000256" key="4">
    <source>
        <dbReference type="ARBA" id="ARBA00022490"/>
    </source>
</evidence>
<dbReference type="InterPro" id="IPR042233">
    <property type="entry name" value="Cell_div_ZapA_N"/>
</dbReference>
<dbReference type="AlphaFoldDB" id="G9ZD96"/>
<dbReference type="RefSeq" id="WP_006984749.1">
    <property type="nucleotide sequence ID" value="NZ_JH417903.1"/>
</dbReference>
<evidence type="ECO:0000256" key="10">
    <source>
        <dbReference type="ARBA" id="ARBA00026068"/>
    </source>
</evidence>
<dbReference type="PANTHER" id="PTHR34981:SF1">
    <property type="entry name" value="CELL DIVISION PROTEIN ZAPA"/>
    <property type="match status" value="1"/>
</dbReference>
<evidence type="ECO:0000256" key="11">
    <source>
        <dbReference type="ARBA" id="ARBA00033158"/>
    </source>
</evidence>
<accession>G9ZD96</accession>
<protein>
    <recommendedName>
        <fullName evidence="3">Cell division protein ZapA</fullName>
    </recommendedName>
    <alternativeName>
        <fullName evidence="11">Z ring-associated protein ZapA</fullName>
    </alternativeName>
</protein>
<organism evidence="12 13">
    <name type="scientific">Cardiobacterium valvarum F0432</name>
    <dbReference type="NCBI Taxonomy" id="797473"/>
    <lineage>
        <taxon>Bacteria</taxon>
        <taxon>Pseudomonadati</taxon>
        <taxon>Pseudomonadota</taxon>
        <taxon>Gammaproteobacteria</taxon>
        <taxon>Cardiobacteriales</taxon>
        <taxon>Cardiobacteriaceae</taxon>
        <taxon>Cardiobacterium</taxon>
    </lineage>
</organism>
<evidence type="ECO:0000313" key="13">
    <source>
        <dbReference type="Proteomes" id="UP000004750"/>
    </source>
</evidence>
<dbReference type="InterPro" id="IPR007838">
    <property type="entry name" value="Cell_div_ZapA-like"/>
</dbReference>
<dbReference type="PANTHER" id="PTHR34981">
    <property type="entry name" value="CELL DIVISION PROTEIN ZAPA"/>
    <property type="match status" value="1"/>
</dbReference>
<comment type="function">
    <text evidence="9">Activator of cell division through the inhibition of FtsZ GTPase activity, therefore promoting FtsZ assembly into bundles of protofilaments necessary for the formation of the division Z ring. It is recruited early at mid-cell but it is not essential for cell division.</text>
</comment>
<comment type="subcellular location">
    <subcellularLocation>
        <location evidence="1">Cytoplasm</location>
    </subcellularLocation>
</comment>
<dbReference type="GO" id="GO:0000921">
    <property type="term" value="P:septin ring assembly"/>
    <property type="evidence" value="ECO:0007669"/>
    <property type="project" value="TreeGrafter"/>
</dbReference>
<evidence type="ECO:0000256" key="5">
    <source>
        <dbReference type="ARBA" id="ARBA00022618"/>
    </source>
</evidence>
<dbReference type="GO" id="GO:0030428">
    <property type="term" value="C:cell septum"/>
    <property type="evidence" value="ECO:0007669"/>
    <property type="project" value="TreeGrafter"/>
</dbReference>
<keyword evidence="6" id="KW-0175">Coiled coil</keyword>
<dbReference type="Pfam" id="PF05164">
    <property type="entry name" value="ZapA"/>
    <property type="match status" value="1"/>
</dbReference>
<keyword evidence="7" id="KW-0717">Septation</keyword>
<evidence type="ECO:0000313" key="12">
    <source>
        <dbReference type="EMBL" id="EHM55449.1"/>
    </source>
</evidence>
<gene>
    <name evidence="12" type="ORF">HMPREF9080_00730</name>
</gene>
<sequence length="101" mass="11449">MSKMKVTLQILENTYPLMCEPHERDLLLEAAEQLNLSLADMRRDNPKVPLERLVILGALQMTFDLLLERQTIAREVSMVNQVSEKLISALSQAIAEENLGD</sequence>
<evidence type="ECO:0000256" key="2">
    <source>
        <dbReference type="ARBA" id="ARBA00010074"/>
    </source>
</evidence>
<evidence type="ECO:0000256" key="6">
    <source>
        <dbReference type="ARBA" id="ARBA00023054"/>
    </source>
</evidence>
<reference evidence="12 13" key="1">
    <citation type="submission" date="2011-08" db="EMBL/GenBank/DDBJ databases">
        <authorList>
            <person name="Weinstock G."/>
            <person name="Sodergren E."/>
            <person name="Clifton S."/>
            <person name="Fulton L."/>
            <person name="Fulton B."/>
            <person name="Courtney L."/>
            <person name="Fronick C."/>
            <person name="Harrison M."/>
            <person name="Strong C."/>
            <person name="Farmer C."/>
            <person name="Delahaunty K."/>
            <person name="Markovic C."/>
            <person name="Hall O."/>
            <person name="Minx P."/>
            <person name="Tomlinson C."/>
            <person name="Mitreva M."/>
            <person name="Hou S."/>
            <person name="Chen J."/>
            <person name="Wollam A."/>
            <person name="Pepin K.H."/>
            <person name="Johnson M."/>
            <person name="Bhonagiri V."/>
            <person name="Zhang X."/>
            <person name="Suruliraj S."/>
            <person name="Warren W."/>
            <person name="Chinwalla A."/>
            <person name="Mardis E.R."/>
            <person name="Wilson R.K."/>
        </authorList>
    </citation>
    <scope>NUCLEOTIDE SEQUENCE [LARGE SCALE GENOMIC DNA]</scope>
    <source>
        <strain evidence="12 13">F0432</strain>
    </source>
</reference>
<evidence type="ECO:0000256" key="7">
    <source>
        <dbReference type="ARBA" id="ARBA00023210"/>
    </source>
</evidence>
<dbReference type="GO" id="GO:0043093">
    <property type="term" value="P:FtsZ-dependent cytokinesis"/>
    <property type="evidence" value="ECO:0007669"/>
    <property type="project" value="TreeGrafter"/>
</dbReference>
<dbReference type="HOGENOM" id="CLU_116623_2_0_6"/>
<dbReference type="GO" id="GO:0032153">
    <property type="term" value="C:cell division site"/>
    <property type="evidence" value="ECO:0007669"/>
    <property type="project" value="TreeGrafter"/>
</dbReference>
<dbReference type="GO" id="GO:0005829">
    <property type="term" value="C:cytosol"/>
    <property type="evidence" value="ECO:0007669"/>
    <property type="project" value="TreeGrafter"/>
</dbReference>
<dbReference type="Proteomes" id="UP000004750">
    <property type="component" value="Unassembled WGS sequence"/>
</dbReference>